<protein>
    <submittedName>
        <fullName evidence="2">Stage II sporulation protein M</fullName>
    </submittedName>
</protein>
<feature type="transmembrane region" description="Helical" evidence="1">
    <location>
        <begin position="128"/>
        <end position="151"/>
    </location>
</feature>
<sequence length="204" mass="22329">MSKSIMDSGVSKAGKKSIPLRRFYISSILAFFVPLFLGLLIGFYDRSFGEYAFNTSYGNLSFIKNLSSFELFLFIFVRNSLIGLLLVVSGLIVGLPTLFILVSNGLVIGAIMGWISSIYGVKVVLSGIIPHGVFEVPAVIIAGAYGLRVGASMMSRIRKNKEVLISDSLIEAIKVYFNRVLPLFLIAAIIESYVTPLIVFSVIK</sequence>
<comment type="caution">
    <text evidence="2">The sequence shown here is derived from an EMBL/GenBank/DDBJ whole genome shotgun (WGS) entry which is preliminary data.</text>
</comment>
<dbReference type="Pfam" id="PF01944">
    <property type="entry name" value="SpoIIM"/>
    <property type="match status" value="1"/>
</dbReference>
<reference evidence="2" key="1">
    <citation type="journal article" date="2020" name="mSystems">
        <title>Genome- and Community-Level Interaction Insights into Carbon Utilization and Element Cycling Functions of Hydrothermarchaeota in Hydrothermal Sediment.</title>
        <authorList>
            <person name="Zhou Z."/>
            <person name="Liu Y."/>
            <person name="Xu W."/>
            <person name="Pan J."/>
            <person name="Luo Z.H."/>
            <person name="Li M."/>
        </authorList>
    </citation>
    <scope>NUCLEOTIDE SEQUENCE [LARGE SCALE GENOMIC DNA]</scope>
    <source>
        <strain evidence="2">SpSt-123</strain>
    </source>
</reference>
<feature type="transmembrane region" description="Helical" evidence="1">
    <location>
        <begin position="21"/>
        <end position="44"/>
    </location>
</feature>
<evidence type="ECO:0000256" key="1">
    <source>
        <dbReference type="SAM" id="Phobius"/>
    </source>
</evidence>
<dbReference type="EMBL" id="DSDY01000162">
    <property type="protein sequence ID" value="HDS11022.1"/>
    <property type="molecule type" value="Genomic_DNA"/>
</dbReference>
<feature type="transmembrane region" description="Helical" evidence="1">
    <location>
        <begin position="84"/>
        <end position="116"/>
    </location>
</feature>
<dbReference type="PANTHER" id="PTHR35337:SF1">
    <property type="entry name" value="SLR1478 PROTEIN"/>
    <property type="match status" value="1"/>
</dbReference>
<keyword evidence="1" id="KW-0812">Transmembrane</keyword>
<dbReference type="InterPro" id="IPR002798">
    <property type="entry name" value="SpoIIM-like"/>
</dbReference>
<evidence type="ECO:0000313" key="2">
    <source>
        <dbReference type="EMBL" id="HDS11022.1"/>
    </source>
</evidence>
<proteinExistence type="predicted"/>
<organism evidence="2">
    <name type="scientific">Fervidicoccus fontis</name>
    <dbReference type="NCBI Taxonomy" id="683846"/>
    <lineage>
        <taxon>Archaea</taxon>
        <taxon>Thermoproteota</taxon>
        <taxon>Thermoprotei</taxon>
        <taxon>Fervidicoccales</taxon>
        <taxon>Fervidicoccaceae</taxon>
        <taxon>Fervidicoccus</taxon>
    </lineage>
</organism>
<feature type="transmembrane region" description="Helical" evidence="1">
    <location>
        <begin position="180"/>
        <end position="203"/>
    </location>
</feature>
<keyword evidence="1" id="KW-0472">Membrane</keyword>
<keyword evidence="1" id="KW-1133">Transmembrane helix</keyword>
<dbReference type="AlphaFoldDB" id="A0A7C1E350"/>
<gene>
    <name evidence="2" type="ORF">ENO04_05370</name>
</gene>
<accession>A0A7C1E350</accession>
<dbReference type="PANTHER" id="PTHR35337">
    <property type="entry name" value="SLR1478 PROTEIN"/>
    <property type="match status" value="1"/>
</dbReference>
<name>A0A7C1E350_9CREN</name>